<protein>
    <submittedName>
        <fullName evidence="3">Predicted component of the ribosome quality control (RQC) complex, YloA/Tae2 family, contains fibronectin-binding (FbpA) and DUF814 domains</fullName>
    </submittedName>
</protein>
<dbReference type="PANTHER" id="PTHR15239:SF6">
    <property type="entry name" value="RIBOSOME QUALITY CONTROL COMPLEX SUBUNIT NEMF"/>
    <property type="match status" value="1"/>
</dbReference>
<dbReference type="GO" id="GO:1990112">
    <property type="term" value="C:RQC complex"/>
    <property type="evidence" value="ECO:0007669"/>
    <property type="project" value="TreeGrafter"/>
</dbReference>
<accession>A0A1G9GTA5</accession>
<gene>
    <name evidence="3" type="ORF">SAMN05421823_104200</name>
</gene>
<dbReference type="AlphaFoldDB" id="A0A1G9GTA5"/>
<feature type="domain" description="NFACT RNA-binding" evidence="2">
    <location>
        <begin position="408"/>
        <end position="502"/>
    </location>
</feature>
<dbReference type="PANTHER" id="PTHR15239">
    <property type="entry name" value="NUCLEAR EXPORT MEDIATOR FACTOR NEMF"/>
    <property type="match status" value="1"/>
</dbReference>
<dbReference type="GO" id="GO:0072344">
    <property type="term" value="P:rescue of stalled ribosome"/>
    <property type="evidence" value="ECO:0007669"/>
    <property type="project" value="TreeGrafter"/>
</dbReference>
<dbReference type="EMBL" id="FNFO01000004">
    <property type="protein sequence ID" value="SDL03513.1"/>
    <property type="molecule type" value="Genomic_DNA"/>
</dbReference>
<feature type="coiled-coil region" evidence="1">
    <location>
        <begin position="332"/>
        <end position="359"/>
    </location>
</feature>
<dbReference type="Proteomes" id="UP000198510">
    <property type="component" value="Unassembled WGS sequence"/>
</dbReference>
<keyword evidence="4" id="KW-1185">Reference proteome</keyword>
<sequence>MLFNYHFLRHLTPALETKLVGWELLTAFSQSKDELVLGFGRPGEDFYLRADLSPKAYHLAFQDEFHRARRNSVDLFPEAIGRTVERVVQQQNERSFFLQLSGGVRLLFQLFGSRSNVLLVGAAGEVIDQFHRSHPVERVQVEDRAIDQSHAAFEASGGNLKTLYPTFGPLVRQSLEARGYAEASLEQKWALVQEVLAQLDASDFYVVRTDDQQIHLSLLETGEVLVHTTDPLEAANRYARYFTQEYYLEREKNAALATLERERKRAENYIEKTSAKLEELERESRYEEWGHILMANLHQIPERSREVTLYDFYHDRDLTLRLNPDLSPQKNAERFYRKAKNQQKELNQLRQNLDAKWERLSELESGIEHVKTLDQLKPLRKFLKDKGLTQEEQQQEESLPYKAFVYGGFQIWVGKHAKSNDELTQRHSYKEDLWLHARDVSGSHVLLKYQAGKPFPPPVIQKAAELAAWYSKRKTDSLCPVIYTPKKWVRKVKGAPPGQVIVEKESVLMVTPQPFEDK</sequence>
<reference evidence="3 4" key="1">
    <citation type="submission" date="2016-10" db="EMBL/GenBank/DDBJ databases">
        <authorList>
            <person name="de Groot N.N."/>
        </authorList>
    </citation>
    <scope>NUCLEOTIDE SEQUENCE [LARGE SCALE GENOMIC DNA]</scope>
    <source>
        <strain evidence="3 4">DSM 25186</strain>
    </source>
</reference>
<organism evidence="3 4">
    <name type="scientific">Catalinimonas alkaloidigena</name>
    <dbReference type="NCBI Taxonomy" id="1075417"/>
    <lineage>
        <taxon>Bacteria</taxon>
        <taxon>Pseudomonadati</taxon>
        <taxon>Bacteroidota</taxon>
        <taxon>Cytophagia</taxon>
        <taxon>Cytophagales</taxon>
        <taxon>Catalimonadaceae</taxon>
        <taxon>Catalinimonas</taxon>
    </lineage>
</organism>
<dbReference type="Pfam" id="PF05670">
    <property type="entry name" value="NFACT-R_1"/>
    <property type="match status" value="1"/>
</dbReference>
<dbReference type="GO" id="GO:0043023">
    <property type="term" value="F:ribosomal large subunit binding"/>
    <property type="evidence" value="ECO:0007669"/>
    <property type="project" value="TreeGrafter"/>
</dbReference>
<dbReference type="RefSeq" id="WP_089682103.1">
    <property type="nucleotide sequence ID" value="NZ_FNFO01000004.1"/>
</dbReference>
<name>A0A1G9GTA5_9BACT</name>
<evidence type="ECO:0000313" key="4">
    <source>
        <dbReference type="Proteomes" id="UP000198510"/>
    </source>
</evidence>
<dbReference type="InterPro" id="IPR008532">
    <property type="entry name" value="NFACT_RNA-bd"/>
</dbReference>
<proteinExistence type="predicted"/>
<feature type="coiled-coil region" evidence="1">
    <location>
        <begin position="249"/>
        <end position="283"/>
    </location>
</feature>
<evidence type="ECO:0000256" key="1">
    <source>
        <dbReference type="SAM" id="Coils"/>
    </source>
</evidence>
<dbReference type="OrthoDB" id="9766163at2"/>
<evidence type="ECO:0000313" key="3">
    <source>
        <dbReference type="EMBL" id="SDL03513.1"/>
    </source>
</evidence>
<dbReference type="GO" id="GO:0000049">
    <property type="term" value="F:tRNA binding"/>
    <property type="evidence" value="ECO:0007669"/>
    <property type="project" value="TreeGrafter"/>
</dbReference>
<keyword evidence="1" id="KW-0175">Coiled coil</keyword>
<dbReference type="Pfam" id="PF05833">
    <property type="entry name" value="NFACT_N"/>
    <property type="match status" value="1"/>
</dbReference>
<dbReference type="Gene3D" id="2.30.310.10">
    <property type="entry name" value="ibrinogen binding protein from staphylococcus aureus domain"/>
    <property type="match status" value="1"/>
</dbReference>
<evidence type="ECO:0000259" key="2">
    <source>
        <dbReference type="Pfam" id="PF05670"/>
    </source>
</evidence>
<dbReference type="InterPro" id="IPR051608">
    <property type="entry name" value="RQC_Subunit_NEMF"/>
</dbReference>
<dbReference type="STRING" id="1075417.SAMN05421823_104200"/>